<sequence>MKKTILLLIFLLPLISFTEAHKFYLSVTDMEYSEKNKSLQIISRVFTDDMENLLKTRYSKGLYLTKEEEHEAADGFLKKYLSEKLEIQVNGEQRKFNYLGKKYDNDQLVLFLEVEDLPDLTNVIVRNEVLTDLFPDQKNVVHVSFKGVTKSLLLSRSNESGRINFRN</sequence>
<name>A0A918SJD9_9FLAO</name>
<organism evidence="1 2">
    <name type="scientific">Salinimicrobium marinum</name>
    <dbReference type="NCBI Taxonomy" id="680283"/>
    <lineage>
        <taxon>Bacteria</taxon>
        <taxon>Pseudomonadati</taxon>
        <taxon>Bacteroidota</taxon>
        <taxon>Flavobacteriia</taxon>
        <taxon>Flavobacteriales</taxon>
        <taxon>Flavobacteriaceae</taxon>
        <taxon>Salinimicrobium</taxon>
    </lineage>
</organism>
<accession>A0A918SJD9</accession>
<dbReference type="EMBL" id="BMXB01000015">
    <property type="protein sequence ID" value="GHA46025.1"/>
    <property type="molecule type" value="Genomic_DNA"/>
</dbReference>
<reference evidence="1" key="2">
    <citation type="submission" date="2020-09" db="EMBL/GenBank/DDBJ databases">
        <authorList>
            <person name="Sun Q."/>
            <person name="Kim S."/>
        </authorList>
    </citation>
    <scope>NUCLEOTIDE SEQUENCE</scope>
    <source>
        <strain evidence="1">KCTC 12719</strain>
    </source>
</reference>
<keyword evidence="2" id="KW-1185">Reference proteome</keyword>
<dbReference type="InterPro" id="IPR046525">
    <property type="entry name" value="DUF6702"/>
</dbReference>
<dbReference type="Pfam" id="PF20420">
    <property type="entry name" value="DUF6702"/>
    <property type="match status" value="1"/>
</dbReference>
<evidence type="ECO:0008006" key="3">
    <source>
        <dbReference type="Google" id="ProtNLM"/>
    </source>
</evidence>
<dbReference type="RefSeq" id="WP_189605495.1">
    <property type="nucleotide sequence ID" value="NZ_BMXB01000015.1"/>
</dbReference>
<evidence type="ECO:0000313" key="1">
    <source>
        <dbReference type="EMBL" id="GHA46025.1"/>
    </source>
</evidence>
<dbReference type="Proteomes" id="UP000610456">
    <property type="component" value="Unassembled WGS sequence"/>
</dbReference>
<gene>
    <name evidence="1" type="ORF">GCM10007103_28850</name>
</gene>
<reference evidence="1" key="1">
    <citation type="journal article" date="2014" name="Int. J. Syst. Evol. Microbiol.">
        <title>Complete genome sequence of Corynebacterium casei LMG S-19264T (=DSM 44701T), isolated from a smear-ripened cheese.</title>
        <authorList>
            <consortium name="US DOE Joint Genome Institute (JGI-PGF)"/>
            <person name="Walter F."/>
            <person name="Albersmeier A."/>
            <person name="Kalinowski J."/>
            <person name="Ruckert C."/>
        </authorList>
    </citation>
    <scope>NUCLEOTIDE SEQUENCE</scope>
    <source>
        <strain evidence="1">KCTC 12719</strain>
    </source>
</reference>
<evidence type="ECO:0000313" key="2">
    <source>
        <dbReference type="Proteomes" id="UP000610456"/>
    </source>
</evidence>
<dbReference type="AlphaFoldDB" id="A0A918SJD9"/>
<protein>
    <recommendedName>
        <fullName evidence="3">Peptidase E</fullName>
    </recommendedName>
</protein>
<comment type="caution">
    <text evidence="1">The sequence shown here is derived from an EMBL/GenBank/DDBJ whole genome shotgun (WGS) entry which is preliminary data.</text>
</comment>
<proteinExistence type="predicted"/>